<reference evidence="1" key="1">
    <citation type="submission" date="2020-04" db="EMBL/GenBank/DDBJ databases">
        <title>A novel bacterium ('Candidatus Sarcina troglodytae' sp. nov.) linked to a protracted, uniformly lethal epizootic among sanctuary western chimpanzees (Pan troglodytes verus) in Sierra Leone.</title>
        <authorList>
            <person name="Owens L.A."/>
            <person name="Colitti B."/>
            <person name="Hirji I."/>
            <person name="Pizaro A."/>
            <person name="Jaffe J.E."/>
            <person name="Moittie S."/>
            <person name="Bishop-Lilly K.A."/>
            <person name="Estrella L.A."/>
            <person name="Voegtly L.J."/>
            <person name="Kuhn J.H."/>
            <person name="Suen G."/>
            <person name="Deblois C.L."/>
            <person name="Dunn C."/>
            <person name="Juan-Salles C."/>
            <person name="Goldberg T.L."/>
        </authorList>
    </citation>
    <scope>NUCLEOTIDE SEQUENCE</scope>
    <source>
        <strain evidence="1">JB2</strain>
    </source>
</reference>
<proteinExistence type="predicted"/>
<dbReference type="EMBL" id="CP051756">
    <property type="protein sequence ID" value="QPJ86683.1"/>
    <property type="molecule type" value="Genomic_DNA"/>
</dbReference>
<gene>
    <name evidence="1" type="ORF">HH195_11975</name>
</gene>
<evidence type="ECO:0000313" key="1">
    <source>
        <dbReference type="EMBL" id="QPJ86683.1"/>
    </source>
</evidence>
<keyword evidence="1" id="KW-0614">Plasmid</keyword>
<keyword evidence="2" id="KW-1185">Reference proteome</keyword>
<evidence type="ECO:0000313" key="2">
    <source>
        <dbReference type="Proteomes" id="UP000594603"/>
    </source>
</evidence>
<sequence length="144" mass="16175">MAIMSITGLDELINNCQRLAGTEIVQNTNKKILRQVGKSVQATAKNIAPKSKNPWNSGRKGSRTGQHMADVIPLSGVKNKNNNQIISVGWTKSDNSPYFYAKFVEWGTSEQKANPFLFNASRQHEQELNQIAEKEYNNLLKILE</sequence>
<organism evidence="1 2">
    <name type="scientific">Candidatus Sarcina troglodytae</name>
    <dbReference type="NCBI Taxonomy" id="2726954"/>
    <lineage>
        <taxon>Bacteria</taxon>
        <taxon>Bacillati</taxon>
        <taxon>Bacillota</taxon>
        <taxon>Clostridia</taxon>
        <taxon>Eubacteriales</taxon>
        <taxon>Clostridiaceae</taxon>
        <taxon>Sarcina</taxon>
    </lineage>
</organism>
<name>A0ACD1BH55_9CLOT</name>
<geneLocation type="plasmid" evidence="1 2">
    <name>p2</name>
</geneLocation>
<dbReference type="Proteomes" id="UP000594603">
    <property type="component" value="Plasmid p2"/>
</dbReference>
<protein>
    <submittedName>
        <fullName evidence="1">Uncharacterized protein</fullName>
    </submittedName>
</protein>
<accession>A0ACD1BH55</accession>